<feature type="domain" description="Protein kinase" evidence="11">
    <location>
        <begin position="89"/>
        <end position="315"/>
    </location>
</feature>
<comment type="catalytic activity">
    <reaction evidence="9">
        <text>L-seryl-[protein] + ATP = O-phospho-L-seryl-[protein] + ADP + H(+)</text>
        <dbReference type="Rhea" id="RHEA:17989"/>
        <dbReference type="Rhea" id="RHEA-COMP:9863"/>
        <dbReference type="Rhea" id="RHEA-COMP:11604"/>
        <dbReference type="ChEBI" id="CHEBI:15378"/>
        <dbReference type="ChEBI" id="CHEBI:29999"/>
        <dbReference type="ChEBI" id="CHEBI:30616"/>
        <dbReference type="ChEBI" id="CHEBI:83421"/>
        <dbReference type="ChEBI" id="CHEBI:456216"/>
        <dbReference type="EC" id="2.7.11.1"/>
    </reaction>
</comment>
<dbReference type="AlphaFoldDB" id="A0A0F2M6L5"/>
<dbReference type="KEGG" id="ssck:SPSK_09542"/>
<dbReference type="OrthoDB" id="1668230at2759"/>
<dbReference type="SUPFAM" id="SSF56112">
    <property type="entry name" value="Protein kinase-like (PK-like)"/>
    <property type="match status" value="1"/>
</dbReference>
<organism evidence="12 13">
    <name type="scientific">Sporothrix schenckii 1099-18</name>
    <dbReference type="NCBI Taxonomy" id="1397361"/>
    <lineage>
        <taxon>Eukaryota</taxon>
        <taxon>Fungi</taxon>
        <taxon>Dikarya</taxon>
        <taxon>Ascomycota</taxon>
        <taxon>Pezizomycotina</taxon>
        <taxon>Sordariomycetes</taxon>
        <taxon>Sordariomycetidae</taxon>
        <taxon>Ophiostomatales</taxon>
        <taxon>Ophiostomataceae</taxon>
        <taxon>Sporothrix</taxon>
    </lineage>
</organism>
<dbReference type="PROSITE" id="PS50011">
    <property type="entry name" value="PROTEIN_KINASE_DOM"/>
    <property type="match status" value="1"/>
</dbReference>
<dbReference type="RefSeq" id="XP_016588024.1">
    <property type="nucleotide sequence ID" value="XM_016736114.1"/>
</dbReference>
<protein>
    <recommendedName>
        <fullName evidence="5">EKC/KEOPS complex subunit BUD32</fullName>
        <ecNumber evidence="3">2.7.11.1</ecNumber>
    </recommendedName>
    <alternativeName>
        <fullName evidence="6 7">Atypical Serine/threonine protein kinase BUD32</fullName>
    </alternativeName>
    <alternativeName>
        <fullName evidence="4">EKC/KEOPS complex subunit bud32</fullName>
    </alternativeName>
</protein>
<evidence type="ECO:0000256" key="4">
    <source>
        <dbReference type="ARBA" id="ARBA00013948"/>
    </source>
</evidence>
<evidence type="ECO:0000256" key="10">
    <source>
        <dbReference type="SAM" id="MobiDB-lite"/>
    </source>
</evidence>
<comment type="caution">
    <text evidence="12">The sequence shown here is derived from an EMBL/GenBank/DDBJ whole genome shotgun (WGS) entry which is preliminary data.</text>
</comment>
<evidence type="ECO:0000256" key="5">
    <source>
        <dbReference type="ARBA" id="ARBA00019973"/>
    </source>
</evidence>
<dbReference type="InterPro" id="IPR050167">
    <property type="entry name" value="Ser_Thr_protein_kinase"/>
</dbReference>
<feature type="region of interest" description="Disordered" evidence="10">
    <location>
        <begin position="60"/>
        <end position="93"/>
    </location>
</feature>
<keyword evidence="12" id="KW-0808">Transferase</keyword>
<evidence type="ECO:0000313" key="12">
    <source>
        <dbReference type="EMBL" id="KJR85348.1"/>
    </source>
</evidence>
<dbReference type="GeneID" id="27671391"/>
<comment type="function">
    <text evidence="1">Component of the EKC/KEOPS complex that is required for the formation of a threonylcarbamoyl group on adenosine at position 37 (t(6)A37) in tRNAs that read codons beginning with adenine. The complex is probably involved in the transfer of the threonylcarbamoyl moiety of threonylcarbamoyl-AMP (TC-AMP) to the N6 group of A37. BUD32 has ATPase activity in the context of the EKC/KEOPS complex and likely plays a supporting role to the catalytic subunit KAE1. The EKC/KEOPS complex also promotes both telomere uncapping and telomere elongation. The complex is required for efficient recruitment of transcriptional coactivators.</text>
</comment>
<dbReference type="EMBL" id="AXCR01000007">
    <property type="protein sequence ID" value="KJR85348.1"/>
    <property type="molecule type" value="Genomic_DNA"/>
</dbReference>
<dbReference type="InterPro" id="IPR011009">
    <property type="entry name" value="Kinase-like_dom_sf"/>
</dbReference>
<dbReference type="CDD" id="cd00180">
    <property type="entry name" value="PKc"/>
    <property type="match status" value="1"/>
</dbReference>
<reference evidence="12 13" key="2">
    <citation type="journal article" date="2015" name="Eukaryot. Cell">
        <title>Asexual propagation of a virulent clone complex in a human and feline outbreak of sporotrichosis.</title>
        <authorList>
            <person name="Teixeira Mde M."/>
            <person name="Rodrigues A.M."/>
            <person name="Tsui C.K."/>
            <person name="de Almeida L.G."/>
            <person name="Van Diepeningen A.D."/>
            <person name="van den Ende B.G."/>
            <person name="Fernandes G.F."/>
            <person name="Kano R."/>
            <person name="Hamelin R.C."/>
            <person name="Lopes-Bezerra L.M."/>
            <person name="Vasconcelos A.T."/>
            <person name="de Hoog S."/>
            <person name="de Camargo Z.P."/>
            <person name="Felipe M.S."/>
        </authorList>
    </citation>
    <scope>NUCLEOTIDE SEQUENCE [LARGE SCALE GENOMIC DNA]</scope>
    <source>
        <strain evidence="12 13">1099-18</strain>
    </source>
</reference>
<gene>
    <name evidence="12" type="ORF">SPSK_09542</name>
</gene>
<dbReference type="Proteomes" id="UP000033710">
    <property type="component" value="Unassembled WGS sequence"/>
</dbReference>
<proteinExistence type="predicted"/>
<keyword evidence="12" id="KW-0418">Kinase</keyword>
<name>A0A0F2M6L5_SPOSC</name>
<evidence type="ECO:0000256" key="8">
    <source>
        <dbReference type="ARBA" id="ARBA00047899"/>
    </source>
</evidence>
<dbReference type="GO" id="GO:0005737">
    <property type="term" value="C:cytoplasm"/>
    <property type="evidence" value="ECO:0007669"/>
    <property type="project" value="TreeGrafter"/>
</dbReference>
<evidence type="ECO:0000256" key="6">
    <source>
        <dbReference type="ARBA" id="ARBA00030980"/>
    </source>
</evidence>
<dbReference type="PANTHER" id="PTHR23257:SF706">
    <property type="entry name" value="PROTO-ONCOGENE SERINE_THREONINE-PROTEIN KINASE MOS"/>
    <property type="match status" value="1"/>
</dbReference>
<dbReference type="GO" id="GO:0004674">
    <property type="term" value="F:protein serine/threonine kinase activity"/>
    <property type="evidence" value="ECO:0007669"/>
    <property type="project" value="UniProtKB-EC"/>
</dbReference>
<reference evidence="12 13" key="1">
    <citation type="journal article" date="2014" name="BMC Genomics">
        <title>Comparative genomics of the major fungal agents of human and animal Sporotrichosis: Sporothrix schenckii and Sporothrix brasiliensis.</title>
        <authorList>
            <person name="Teixeira M.M."/>
            <person name="de Almeida L.G."/>
            <person name="Kubitschek-Barreira P."/>
            <person name="Alves F.L."/>
            <person name="Kioshima E.S."/>
            <person name="Abadio A.K."/>
            <person name="Fernandes L."/>
            <person name="Derengowski L.S."/>
            <person name="Ferreira K.S."/>
            <person name="Souza R.C."/>
            <person name="Ruiz J.C."/>
            <person name="de Andrade N.C."/>
            <person name="Paes H.C."/>
            <person name="Nicola A.M."/>
            <person name="Albuquerque P."/>
            <person name="Gerber A.L."/>
            <person name="Martins V.P."/>
            <person name="Peconick L.D."/>
            <person name="Neto A.V."/>
            <person name="Chaucanez C.B."/>
            <person name="Silva P.A."/>
            <person name="Cunha O.L."/>
            <person name="de Oliveira F.F."/>
            <person name="dos Santos T.C."/>
            <person name="Barros A.L."/>
            <person name="Soares M.A."/>
            <person name="de Oliveira L.M."/>
            <person name="Marini M.M."/>
            <person name="Villalobos-Duno H."/>
            <person name="Cunha M.M."/>
            <person name="de Hoog S."/>
            <person name="da Silveira J.F."/>
            <person name="Henrissat B."/>
            <person name="Nino-Vega G.A."/>
            <person name="Cisalpino P.S."/>
            <person name="Mora-Montes H.M."/>
            <person name="Almeida S.R."/>
            <person name="Stajich J.E."/>
            <person name="Lopes-Bezerra L.M."/>
            <person name="Vasconcelos A.T."/>
            <person name="Felipe M.S."/>
        </authorList>
    </citation>
    <scope>NUCLEOTIDE SEQUENCE [LARGE SCALE GENOMIC DNA]</scope>
    <source>
        <strain evidence="12 13">1099-18</strain>
    </source>
</reference>
<evidence type="ECO:0000256" key="3">
    <source>
        <dbReference type="ARBA" id="ARBA00012513"/>
    </source>
</evidence>
<dbReference type="PROSITE" id="PS00109">
    <property type="entry name" value="PROTEIN_KINASE_TYR"/>
    <property type="match status" value="1"/>
</dbReference>
<dbReference type="InterPro" id="IPR008266">
    <property type="entry name" value="Tyr_kinase_AS"/>
</dbReference>
<comment type="catalytic activity">
    <reaction evidence="8">
        <text>L-threonyl-[protein] + ATP = O-phospho-L-threonyl-[protein] + ADP + H(+)</text>
        <dbReference type="Rhea" id="RHEA:46608"/>
        <dbReference type="Rhea" id="RHEA-COMP:11060"/>
        <dbReference type="Rhea" id="RHEA-COMP:11605"/>
        <dbReference type="ChEBI" id="CHEBI:15378"/>
        <dbReference type="ChEBI" id="CHEBI:30013"/>
        <dbReference type="ChEBI" id="CHEBI:30616"/>
        <dbReference type="ChEBI" id="CHEBI:61977"/>
        <dbReference type="ChEBI" id="CHEBI:456216"/>
        <dbReference type="EC" id="2.7.11.1"/>
    </reaction>
</comment>
<evidence type="ECO:0000259" key="11">
    <source>
        <dbReference type="PROSITE" id="PS50011"/>
    </source>
</evidence>
<dbReference type="VEuPathDB" id="FungiDB:SPSK_09542"/>
<evidence type="ECO:0000313" key="13">
    <source>
        <dbReference type="Proteomes" id="UP000033710"/>
    </source>
</evidence>
<dbReference type="EC" id="2.7.11.1" evidence="3"/>
<evidence type="ECO:0000256" key="7">
    <source>
        <dbReference type="ARBA" id="ARBA00033194"/>
    </source>
</evidence>
<dbReference type="InterPro" id="IPR000719">
    <property type="entry name" value="Prot_kinase_dom"/>
</dbReference>
<comment type="subunit">
    <text evidence="2">Component of the EKC/KEOPS complex composed of at least BUD32, CGI121, GON7, KAE1 and PCC1; the whole complex dimerizes.</text>
</comment>
<dbReference type="Pfam" id="PF00069">
    <property type="entry name" value="Pkinase"/>
    <property type="match status" value="1"/>
</dbReference>
<evidence type="ECO:0000256" key="9">
    <source>
        <dbReference type="ARBA" id="ARBA00048679"/>
    </source>
</evidence>
<dbReference type="GO" id="GO:0005524">
    <property type="term" value="F:ATP binding"/>
    <property type="evidence" value="ECO:0007669"/>
    <property type="project" value="InterPro"/>
</dbReference>
<evidence type="ECO:0000256" key="1">
    <source>
        <dbReference type="ARBA" id="ARBA00003747"/>
    </source>
</evidence>
<evidence type="ECO:0000256" key="2">
    <source>
        <dbReference type="ARBA" id="ARBA00011534"/>
    </source>
</evidence>
<dbReference type="Gene3D" id="1.10.510.10">
    <property type="entry name" value="Transferase(Phosphotransferase) domain 1"/>
    <property type="match status" value="1"/>
</dbReference>
<accession>A0A0F2M6L5</accession>
<dbReference type="GO" id="GO:0007165">
    <property type="term" value="P:signal transduction"/>
    <property type="evidence" value="ECO:0007669"/>
    <property type="project" value="TreeGrafter"/>
</dbReference>
<sequence length="315" mass="34982">MVCLCHLNLAQPLTAFCPTSDQTHVSHFYGDLHDYLAPSRHAIHVSARMEQTMIPEHGLVSPKGGDAQNADCAGATSEGKVQKPTELSTSRRKSIGHGGFGSVTVMPCGTRVVKRAREGGSPHNHKFSMRTILRETSVYLYLPPHERLLPLYGSTATPDSVSIMLGYCKKGNLHDYLEKNPDTKLMWCVLWCVDATQGLAHLHRHGVLHCDLRPDNLLIGDDDRLRIIDFGGSSIDGETNLAAEAEVYFLPRPAPWPCTPDTDRFALGSTFYHILTGHRPHQDRAPQDDITASFERGEYPADTDDLLIRDIIYKC</sequence>
<dbReference type="PANTHER" id="PTHR23257">
    <property type="entry name" value="SERINE-THREONINE PROTEIN KINASE"/>
    <property type="match status" value="1"/>
</dbReference>